<dbReference type="Proteomes" id="UP000717328">
    <property type="component" value="Unassembled WGS sequence"/>
</dbReference>
<comment type="subcellular location">
    <subcellularLocation>
        <location evidence="1">Nucleus</location>
    </subcellularLocation>
</comment>
<evidence type="ECO:0000256" key="10">
    <source>
        <dbReference type="PIRSR" id="PIRSR610347-2"/>
    </source>
</evidence>
<dbReference type="Pfam" id="PF06087">
    <property type="entry name" value="Tyr-DNA_phospho"/>
    <property type="match status" value="1"/>
</dbReference>
<dbReference type="GO" id="GO:0006281">
    <property type="term" value="P:DNA repair"/>
    <property type="evidence" value="ECO:0007669"/>
    <property type="project" value="UniProtKB-KW"/>
</dbReference>
<keyword evidence="13" id="KW-1185">Reference proteome</keyword>
<evidence type="ECO:0000313" key="13">
    <source>
        <dbReference type="Proteomes" id="UP000717328"/>
    </source>
</evidence>
<feature type="binding site" evidence="10">
    <location>
        <position position="312"/>
    </location>
    <ligand>
        <name>substrate</name>
    </ligand>
</feature>
<accession>A0A9P7KH84</accession>
<dbReference type="SMART" id="SM00726">
    <property type="entry name" value="UIM"/>
    <property type="match status" value="2"/>
</dbReference>
<dbReference type="PANTHER" id="PTHR12415:SF0">
    <property type="entry name" value="TYROSYL-DNA PHOSPHODIESTERASE 1"/>
    <property type="match status" value="1"/>
</dbReference>
<organism evidence="12 13">
    <name type="scientific">Sphagnurus paluster</name>
    <dbReference type="NCBI Taxonomy" id="117069"/>
    <lineage>
        <taxon>Eukaryota</taxon>
        <taxon>Fungi</taxon>
        <taxon>Dikarya</taxon>
        <taxon>Basidiomycota</taxon>
        <taxon>Agaricomycotina</taxon>
        <taxon>Agaricomycetes</taxon>
        <taxon>Agaricomycetidae</taxon>
        <taxon>Agaricales</taxon>
        <taxon>Tricholomatineae</taxon>
        <taxon>Lyophyllaceae</taxon>
        <taxon>Sphagnurus</taxon>
    </lineage>
</organism>
<dbReference type="EMBL" id="JABCKI010000476">
    <property type="protein sequence ID" value="KAG5650353.1"/>
    <property type="molecule type" value="Genomic_DNA"/>
</dbReference>
<reference evidence="12" key="1">
    <citation type="submission" date="2021-02" db="EMBL/GenBank/DDBJ databases">
        <authorList>
            <person name="Nieuwenhuis M."/>
            <person name="Van De Peppel L.J.J."/>
        </authorList>
    </citation>
    <scope>NUCLEOTIDE SEQUENCE</scope>
    <source>
        <strain evidence="12">D49</strain>
    </source>
</reference>
<evidence type="ECO:0000256" key="4">
    <source>
        <dbReference type="ARBA" id="ARBA00022763"/>
    </source>
</evidence>
<evidence type="ECO:0000256" key="7">
    <source>
        <dbReference type="ARBA" id="ARBA00023204"/>
    </source>
</evidence>
<dbReference type="Pfam" id="PF02809">
    <property type="entry name" value="UIM"/>
    <property type="match status" value="2"/>
</dbReference>
<keyword evidence="7" id="KW-0234">DNA repair</keyword>
<name>A0A9P7KH84_9AGAR</name>
<evidence type="ECO:0000256" key="8">
    <source>
        <dbReference type="ARBA" id="ARBA00023242"/>
    </source>
</evidence>
<feature type="compositionally biased region" description="Polar residues" evidence="11">
    <location>
        <begin position="156"/>
        <end position="186"/>
    </location>
</feature>
<feature type="compositionally biased region" description="Polar residues" evidence="11">
    <location>
        <begin position="69"/>
        <end position="95"/>
    </location>
</feature>
<protein>
    <recommendedName>
        <fullName evidence="14">Phospholipase D/nuclease</fullName>
    </recommendedName>
</protein>
<evidence type="ECO:0000256" key="5">
    <source>
        <dbReference type="ARBA" id="ARBA00022801"/>
    </source>
</evidence>
<dbReference type="CDD" id="cd09122">
    <property type="entry name" value="PLDc_Tdp1_1"/>
    <property type="match status" value="1"/>
</dbReference>
<dbReference type="InterPro" id="IPR003903">
    <property type="entry name" value="UIM_dom"/>
</dbReference>
<dbReference type="SUPFAM" id="SSF56024">
    <property type="entry name" value="Phospholipase D/nuclease"/>
    <property type="match status" value="2"/>
</dbReference>
<keyword evidence="4" id="KW-0227">DNA damage</keyword>
<keyword evidence="6" id="KW-0269">Exonuclease</keyword>
<feature type="active site" description="Nucleophile" evidence="9">
    <location>
        <position position="310"/>
    </location>
</feature>
<dbReference type="PANTHER" id="PTHR12415">
    <property type="entry name" value="TYROSYL-DNA PHOSPHODIESTERASE 1"/>
    <property type="match status" value="1"/>
</dbReference>
<evidence type="ECO:0000256" key="3">
    <source>
        <dbReference type="ARBA" id="ARBA00022722"/>
    </source>
</evidence>
<evidence type="ECO:0000256" key="11">
    <source>
        <dbReference type="SAM" id="MobiDB-lite"/>
    </source>
</evidence>
<keyword evidence="5" id="KW-0378">Hydrolase</keyword>
<evidence type="ECO:0000256" key="2">
    <source>
        <dbReference type="ARBA" id="ARBA00010205"/>
    </source>
</evidence>
<evidence type="ECO:0000256" key="6">
    <source>
        <dbReference type="ARBA" id="ARBA00022839"/>
    </source>
</evidence>
<feature type="region of interest" description="Disordered" evidence="11">
    <location>
        <begin position="48"/>
        <end position="186"/>
    </location>
</feature>
<sequence length="630" mass="71010">MDYQNDDDLARAIALSLQDVERKPDVIDLVDDPEEQDEDALFQLQLEQAIEASKAESSTQPAEPRPGVRTNSKSSPLDLQTRTQPNAHVAQSESRPPQAEGSGVSSFLSERAQMEKERRERQKRLRPDSGFDTSLRGGEDDEGSGLKEPPAKRQHISSSHGVRTNNGKSHPFASHSQTSRSISQNAPANVPMIDQVFWNGELRPTATVHAEPRQDRRSTFRLTEILGKVLEAFLKFSLTTNCLVKKSELEFAIMSSYALDFAWIYEFFDRSVPVIMVAQPDATGQATLKNVLPNWIRTTPALRGGRGCMHMKFMLLFYKTGRLRVVISTANLIAYDYRDMENMVWLQDIPLRSKPIPHDPRAPQDFPTVFQGVLHALHVPPALRVMINDNHPNLPLKSIEELRMRWDWSNVTVHLVPSIAGRHEGWPNVIKAGHPRLMNAVRNMGMRTGKGRGSKNILIECQGSSLGNYTTQWLNEFHWSARGETAEDWLDESKKKRERLPFPPVKIVFPTKATVHQSRLGEQMIIATYKEVSKGEQGSGSDTADDSDDEIELIEPAVGWAYVGSHNFTPSAWGTLSGSGFNPILNARIVFPLKNKDYVDSIACFERPPRKYTQTDEPWIQEESIYHQAT</sequence>
<dbReference type="GO" id="GO:0003690">
    <property type="term" value="F:double-stranded DNA binding"/>
    <property type="evidence" value="ECO:0007669"/>
    <property type="project" value="TreeGrafter"/>
</dbReference>
<keyword evidence="8" id="KW-0539">Nucleus</keyword>
<proteinExistence type="inferred from homology"/>
<dbReference type="GO" id="GO:0003697">
    <property type="term" value="F:single-stranded DNA binding"/>
    <property type="evidence" value="ECO:0007669"/>
    <property type="project" value="TreeGrafter"/>
</dbReference>
<comment type="caution">
    <text evidence="12">The sequence shown here is derived from an EMBL/GenBank/DDBJ whole genome shotgun (WGS) entry which is preliminary data.</text>
</comment>
<keyword evidence="3" id="KW-0540">Nuclease</keyword>
<dbReference type="GO" id="GO:0017005">
    <property type="term" value="F:3'-tyrosyl-DNA phosphodiesterase activity"/>
    <property type="evidence" value="ECO:0007669"/>
    <property type="project" value="TreeGrafter"/>
</dbReference>
<evidence type="ECO:0000256" key="9">
    <source>
        <dbReference type="PIRSR" id="PIRSR610347-1"/>
    </source>
</evidence>
<gene>
    <name evidence="12" type="ORF">H0H81_012545</name>
</gene>
<feature type="compositionally biased region" description="Basic and acidic residues" evidence="11">
    <location>
        <begin position="112"/>
        <end position="129"/>
    </location>
</feature>
<evidence type="ECO:0000313" key="12">
    <source>
        <dbReference type="EMBL" id="KAG5650353.1"/>
    </source>
</evidence>
<dbReference type="GO" id="GO:0004527">
    <property type="term" value="F:exonuclease activity"/>
    <property type="evidence" value="ECO:0007669"/>
    <property type="project" value="UniProtKB-KW"/>
</dbReference>
<dbReference type="GO" id="GO:0005634">
    <property type="term" value="C:nucleus"/>
    <property type="evidence" value="ECO:0007669"/>
    <property type="project" value="UniProtKB-SubCell"/>
</dbReference>
<evidence type="ECO:0000256" key="1">
    <source>
        <dbReference type="ARBA" id="ARBA00004123"/>
    </source>
</evidence>
<dbReference type="Gene3D" id="3.30.870.10">
    <property type="entry name" value="Endonuclease Chain A"/>
    <property type="match status" value="3"/>
</dbReference>
<dbReference type="AlphaFoldDB" id="A0A9P7KH84"/>
<evidence type="ECO:0008006" key="14">
    <source>
        <dbReference type="Google" id="ProtNLM"/>
    </source>
</evidence>
<comment type="similarity">
    <text evidence="2">Belongs to the tyrosyl-DNA phosphodiesterase family.</text>
</comment>
<dbReference type="InterPro" id="IPR010347">
    <property type="entry name" value="Tdp1"/>
</dbReference>
<dbReference type="OrthoDB" id="47785at2759"/>
<dbReference type="PROSITE" id="PS50330">
    <property type="entry name" value="UIM"/>
    <property type="match status" value="1"/>
</dbReference>
<reference evidence="12" key="2">
    <citation type="submission" date="2021-10" db="EMBL/GenBank/DDBJ databases">
        <title>Phylogenomics reveals ancestral predisposition of the termite-cultivated fungus Termitomyces towards a domesticated lifestyle.</title>
        <authorList>
            <person name="Auxier B."/>
            <person name="Grum-Grzhimaylo A."/>
            <person name="Cardenas M.E."/>
            <person name="Lodge J.D."/>
            <person name="Laessoe T."/>
            <person name="Pedersen O."/>
            <person name="Smith M.E."/>
            <person name="Kuyper T.W."/>
            <person name="Franco-Molano E.A."/>
            <person name="Baroni T.J."/>
            <person name="Aanen D.K."/>
        </authorList>
    </citation>
    <scope>NUCLEOTIDE SEQUENCE</scope>
    <source>
        <strain evidence="12">D49</strain>
    </source>
</reference>